<dbReference type="OrthoDB" id="2455856at2"/>
<dbReference type="RefSeq" id="WP_138603321.1">
    <property type="nucleotide sequence ID" value="NZ_VCIA01000001.1"/>
</dbReference>
<feature type="transmembrane region" description="Helical" evidence="1">
    <location>
        <begin position="116"/>
        <end position="137"/>
    </location>
</feature>
<sequence length="224" mass="25684">MTYNVKLIKFFFAMDDNLIRVKKAETVKGLWWKGLLLILLSMGIYLWMAVLGVGTSYISEDAVALGSLGYEVGKLWFIIGRIGFAVLFAFLILFIPSIIFNLITKIEYRKLIIMQQVVLAVMLVERLMWIPLAVYAGLDWFTSPLSFGIIASYAFDIPWVIFFFGAISAFQLWIIWFQVNFLTYLSPVRKGWVWAGVVLMHMLFWAGTATIASMDQHFISGWFA</sequence>
<keyword evidence="1" id="KW-0472">Membrane</keyword>
<protein>
    <recommendedName>
        <fullName evidence="4">Yip1 domain-containing protein</fullName>
    </recommendedName>
</protein>
<evidence type="ECO:0000313" key="2">
    <source>
        <dbReference type="EMBL" id="TMN22413.1"/>
    </source>
</evidence>
<keyword evidence="1" id="KW-0812">Transmembrane</keyword>
<proteinExistence type="predicted"/>
<evidence type="ECO:0008006" key="4">
    <source>
        <dbReference type="Google" id="ProtNLM"/>
    </source>
</evidence>
<evidence type="ECO:0000313" key="3">
    <source>
        <dbReference type="Proteomes" id="UP000306980"/>
    </source>
</evidence>
<comment type="caution">
    <text evidence="2">The sequence shown here is derived from an EMBL/GenBank/DDBJ whole genome shotgun (WGS) entry which is preliminary data.</text>
</comment>
<gene>
    <name evidence="2" type="ORF">FFL34_09965</name>
</gene>
<feature type="transmembrane region" description="Helical" evidence="1">
    <location>
        <begin position="191"/>
        <end position="214"/>
    </location>
</feature>
<feature type="transmembrane region" description="Helical" evidence="1">
    <location>
        <begin position="30"/>
        <end position="58"/>
    </location>
</feature>
<accession>A0A5S3R7S1</accession>
<keyword evidence="1" id="KW-1133">Transmembrane helix</keyword>
<name>A0A5S3R7S1_9BACI</name>
<reference evidence="2 3" key="1">
    <citation type="submission" date="2019-05" db="EMBL/GenBank/DDBJ databases">
        <title>Genomic analysis of Lentibacillus sp. NKC220-2.</title>
        <authorList>
            <person name="Oh Y.J."/>
        </authorList>
    </citation>
    <scope>NUCLEOTIDE SEQUENCE [LARGE SCALE GENOMIC DNA]</scope>
    <source>
        <strain evidence="2 3">NKC220-2</strain>
    </source>
</reference>
<dbReference type="EMBL" id="VCIA01000001">
    <property type="protein sequence ID" value="TMN22413.1"/>
    <property type="molecule type" value="Genomic_DNA"/>
</dbReference>
<organism evidence="2 3">
    <name type="scientific">Lentibacillus cibarius</name>
    <dbReference type="NCBI Taxonomy" id="2583219"/>
    <lineage>
        <taxon>Bacteria</taxon>
        <taxon>Bacillati</taxon>
        <taxon>Bacillota</taxon>
        <taxon>Bacilli</taxon>
        <taxon>Bacillales</taxon>
        <taxon>Bacillaceae</taxon>
        <taxon>Lentibacillus</taxon>
    </lineage>
</organism>
<feature type="transmembrane region" description="Helical" evidence="1">
    <location>
        <begin position="157"/>
        <end position="179"/>
    </location>
</feature>
<feature type="transmembrane region" description="Helical" evidence="1">
    <location>
        <begin position="78"/>
        <end position="104"/>
    </location>
</feature>
<dbReference type="AlphaFoldDB" id="A0A5S3R7S1"/>
<dbReference type="Proteomes" id="UP000306980">
    <property type="component" value="Unassembled WGS sequence"/>
</dbReference>
<evidence type="ECO:0000256" key="1">
    <source>
        <dbReference type="SAM" id="Phobius"/>
    </source>
</evidence>